<evidence type="ECO:0000313" key="1">
    <source>
        <dbReference type="EMBL" id="KKL45927.1"/>
    </source>
</evidence>
<dbReference type="EMBL" id="LAZR01034214">
    <property type="protein sequence ID" value="KKL45927.1"/>
    <property type="molecule type" value="Genomic_DNA"/>
</dbReference>
<sequence>IDFIAGYGDDEDDVPEGIRNAILMEIAFRFLNKGDCVDETMGVTCLAALTCVQQYRKMKL</sequence>
<dbReference type="AlphaFoldDB" id="A0A0F9F4B5"/>
<comment type="caution">
    <text evidence="1">The sequence shown here is derived from an EMBL/GenBank/DDBJ whole genome shotgun (WGS) entry which is preliminary data.</text>
</comment>
<accession>A0A0F9F4B5</accession>
<gene>
    <name evidence="1" type="ORF">LCGC14_2350700</name>
</gene>
<reference evidence="1" key="1">
    <citation type="journal article" date="2015" name="Nature">
        <title>Complex archaea that bridge the gap between prokaryotes and eukaryotes.</title>
        <authorList>
            <person name="Spang A."/>
            <person name="Saw J.H."/>
            <person name="Jorgensen S.L."/>
            <person name="Zaremba-Niedzwiedzka K."/>
            <person name="Martijn J."/>
            <person name="Lind A.E."/>
            <person name="van Eijk R."/>
            <person name="Schleper C."/>
            <person name="Guy L."/>
            <person name="Ettema T.J."/>
        </authorList>
    </citation>
    <scope>NUCLEOTIDE SEQUENCE</scope>
</reference>
<organism evidence="1">
    <name type="scientific">marine sediment metagenome</name>
    <dbReference type="NCBI Taxonomy" id="412755"/>
    <lineage>
        <taxon>unclassified sequences</taxon>
        <taxon>metagenomes</taxon>
        <taxon>ecological metagenomes</taxon>
    </lineage>
</organism>
<protein>
    <submittedName>
        <fullName evidence="1">Uncharacterized protein</fullName>
    </submittedName>
</protein>
<feature type="non-terminal residue" evidence="1">
    <location>
        <position position="1"/>
    </location>
</feature>
<proteinExistence type="predicted"/>
<name>A0A0F9F4B5_9ZZZZ</name>